<dbReference type="SMART" id="SM00504">
    <property type="entry name" value="Ubox"/>
    <property type="match status" value="1"/>
</dbReference>
<dbReference type="InterPro" id="IPR036465">
    <property type="entry name" value="vWFA_dom_sf"/>
</dbReference>
<feature type="domain" description="U-box" evidence="6">
    <location>
        <begin position="883"/>
        <end position="956"/>
    </location>
</feature>
<dbReference type="PANTHER" id="PTHR46573">
    <property type="entry name" value="WD REPEAT, SAM AND U-BOX DOMAIN-CONTAINING PROTEIN 1"/>
    <property type="match status" value="1"/>
</dbReference>
<dbReference type="SUPFAM" id="SSF54495">
    <property type="entry name" value="UBC-like"/>
    <property type="match status" value="1"/>
</dbReference>
<dbReference type="InterPro" id="IPR003613">
    <property type="entry name" value="Ubox_domain"/>
</dbReference>
<dbReference type="EMBL" id="ML977324">
    <property type="protein sequence ID" value="KAF2114818.1"/>
    <property type="molecule type" value="Genomic_DNA"/>
</dbReference>
<dbReference type="InterPro" id="IPR002035">
    <property type="entry name" value="VWF_A"/>
</dbReference>
<feature type="domain" description="VWFA" evidence="5">
    <location>
        <begin position="1169"/>
        <end position="1352"/>
    </location>
</feature>
<dbReference type="GO" id="GO:0016567">
    <property type="term" value="P:protein ubiquitination"/>
    <property type="evidence" value="ECO:0007669"/>
    <property type="project" value="InterPro"/>
</dbReference>
<evidence type="ECO:0000256" key="3">
    <source>
        <dbReference type="SAM" id="Coils"/>
    </source>
</evidence>
<dbReference type="Gene3D" id="3.10.110.10">
    <property type="entry name" value="Ubiquitin Conjugating Enzyme"/>
    <property type="match status" value="1"/>
</dbReference>
<keyword evidence="8" id="KW-1185">Reference proteome</keyword>
<dbReference type="Gene3D" id="3.30.40.10">
    <property type="entry name" value="Zinc/RING finger domain, C3HC4 (zinc finger)"/>
    <property type="match status" value="1"/>
</dbReference>
<proteinExistence type="predicted"/>
<dbReference type="PROSITE" id="PS50127">
    <property type="entry name" value="UBC_2"/>
    <property type="match status" value="1"/>
</dbReference>
<name>A0A6A5Z8U8_9PLEO</name>
<dbReference type="InterPro" id="IPR000608">
    <property type="entry name" value="UBC"/>
</dbReference>
<dbReference type="InterPro" id="IPR013083">
    <property type="entry name" value="Znf_RING/FYVE/PHD"/>
</dbReference>
<evidence type="ECO:0000256" key="2">
    <source>
        <dbReference type="ARBA" id="ARBA00023110"/>
    </source>
</evidence>
<accession>A0A6A5Z8U8</accession>
<dbReference type="InterPro" id="IPR016135">
    <property type="entry name" value="UBQ-conjugating_enzyme/RWD"/>
</dbReference>
<dbReference type="PROSITE" id="PS51698">
    <property type="entry name" value="U_BOX"/>
    <property type="match status" value="1"/>
</dbReference>
<dbReference type="OrthoDB" id="10069349at2759"/>
<dbReference type="Proteomes" id="UP000799770">
    <property type="component" value="Unassembled WGS sequence"/>
</dbReference>
<dbReference type="Gene3D" id="3.40.50.410">
    <property type="entry name" value="von Willebrand factor, type A domain"/>
    <property type="match status" value="1"/>
</dbReference>
<dbReference type="PANTHER" id="PTHR46573:SF1">
    <property type="entry name" value="WD REPEAT, SAM AND U-BOX DOMAIN-CONTAINING PROTEIN 1"/>
    <property type="match status" value="1"/>
</dbReference>
<reference evidence="7" key="1">
    <citation type="journal article" date="2020" name="Stud. Mycol.">
        <title>101 Dothideomycetes genomes: a test case for predicting lifestyles and emergence of pathogens.</title>
        <authorList>
            <person name="Haridas S."/>
            <person name="Albert R."/>
            <person name="Binder M."/>
            <person name="Bloem J."/>
            <person name="Labutti K."/>
            <person name="Salamov A."/>
            <person name="Andreopoulos B."/>
            <person name="Baker S."/>
            <person name="Barry K."/>
            <person name="Bills G."/>
            <person name="Bluhm B."/>
            <person name="Cannon C."/>
            <person name="Castanera R."/>
            <person name="Culley D."/>
            <person name="Daum C."/>
            <person name="Ezra D."/>
            <person name="Gonzalez J."/>
            <person name="Henrissat B."/>
            <person name="Kuo A."/>
            <person name="Liang C."/>
            <person name="Lipzen A."/>
            <person name="Lutzoni F."/>
            <person name="Magnuson J."/>
            <person name="Mondo S."/>
            <person name="Nolan M."/>
            <person name="Ohm R."/>
            <person name="Pangilinan J."/>
            <person name="Park H.-J."/>
            <person name="Ramirez L."/>
            <person name="Alfaro M."/>
            <person name="Sun H."/>
            <person name="Tritt A."/>
            <person name="Yoshinaga Y."/>
            <person name="Zwiers L.-H."/>
            <person name="Turgeon B."/>
            <person name="Goodwin S."/>
            <person name="Spatafora J."/>
            <person name="Crous P."/>
            <person name="Grigoriev I."/>
        </authorList>
    </citation>
    <scope>NUCLEOTIDE SEQUENCE</scope>
    <source>
        <strain evidence="7">CBS 627.86</strain>
    </source>
</reference>
<evidence type="ECO:0000259" key="4">
    <source>
        <dbReference type="PROSITE" id="PS50127"/>
    </source>
</evidence>
<dbReference type="SMART" id="SM00212">
    <property type="entry name" value="UBCc"/>
    <property type="match status" value="1"/>
</dbReference>
<organism evidence="7 8">
    <name type="scientific">Lophiotrema nucula</name>
    <dbReference type="NCBI Taxonomy" id="690887"/>
    <lineage>
        <taxon>Eukaryota</taxon>
        <taxon>Fungi</taxon>
        <taxon>Dikarya</taxon>
        <taxon>Ascomycota</taxon>
        <taxon>Pezizomycotina</taxon>
        <taxon>Dothideomycetes</taxon>
        <taxon>Pleosporomycetidae</taxon>
        <taxon>Pleosporales</taxon>
        <taxon>Lophiotremataceae</taxon>
        <taxon>Lophiotrema</taxon>
    </lineage>
</organism>
<dbReference type="EC" id="5.2.1.8" evidence="1"/>
<protein>
    <recommendedName>
        <fullName evidence="1">peptidylprolyl isomerase</fullName>
        <ecNumber evidence="1">5.2.1.8</ecNumber>
    </recommendedName>
</protein>
<dbReference type="Pfam" id="PF04564">
    <property type="entry name" value="U-box"/>
    <property type="match status" value="1"/>
</dbReference>
<gene>
    <name evidence="7" type="ORF">BDV96DRAFT_575954</name>
</gene>
<dbReference type="PROSITE" id="PS50234">
    <property type="entry name" value="VWFA"/>
    <property type="match status" value="1"/>
</dbReference>
<dbReference type="GO" id="GO:0003755">
    <property type="term" value="F:peptidyl-prolyl cis-trans isomerase activity"/>
    <property type="evidence" value="ECO:0007669"/>
    <property type="project" value="UniProtKB-KW"/>
</dbReference>
<keyword evidence="2" id="KW-0413">Isomerase</keyword>
<sequence length="1582" mass="176532">MARYVVKVVAGGRTASLLVVLSPSALVSALIDKVKDRLPGLNLGVDTVQDGELVLHLDAADGPILDNEDLLEDALPDPKAETLFAVIGIAAQNEVANTQPKVRQALHQIGPSKQIRVRVITPELARSHPDVDAIPLLSADAVTVRTTLVELRSEVKKYLGVDYVSTVDSYDSMECNCPLALQIEQNASLNDSNPAVTALNSLIVVHGYNEVVRVQVHNTKREVLQQVAAVQLHDRVAGKHSSLIGGIAEPNDASSYIKLPVLAFCASSRHAERSAEGNQALHSANRNYQLDLHTAEAPIEITSSNAQVALAAAGLPDCMVNGVLNIYAVKRCATTGGASSQGKDAIFMNKDLAWEVGQSERGLANLLSSLRVLSDLTHASEMEAPQQDAVLHIINLLTRFPPAVRAVHTLMSGKTPRPSERAALGQSLLAILKNMIPSHVIRNDNARFFEGTRLLLGLVLEKAKQLKISNNDDRLVYMDTMKTFELRNLTTMEPAACPVQTISGLVDRGFRDAFQEGGLLRWTNGIKHLPVTVFERKLHRLAVLSGGVKANVVAFDVDAINTSKRYTHDIDRVIGPGEYSDLQHLAMMCSRNKLSVLPPSSLPSADPPVLTLDRLGNLAVYVGRQACGEAGRDIMMFRPTTSSGEESVDVSIITQLLVPVLNRRNADGTAVFEAFGDQHRRLKDPDEIVMLCVDCSSSMDERCGFIDVETNEDAVDSVSGAEASSSSAPVSRHQEDARFERLALDELKTFLAQHESFDDMIGIVLTGTDAFRRQKNAEKVLQILRQLADQAIDSKSKELDNMRRRATNYLYRRQAESLESDLAALKNRSIRLQQYQDGLCAFLLYRADNATSSVTEPLTWTVGATMPQVPKKAQMIQHFANFEIPAEFLCPISTELMEDPVTTVDNFTYERRNIERWLQTHESSPCTNLVLASSDVTPNLHIKEQIRVWIQGFDITSKYTSSSTISVVMKSPIDSSLLSVPLGLTTGDLYQLAWRKTKGRYAKFELHHRNNTLLPSGQQVKDVITVNHDVFIVPSDSLSTQTSGAQLEDLCLVKVYDETQTYQGHYHHNLISYWEPKSTTKTLASVVFRYYRKLFRRNPYTVVSATPFVLWTNLKFQGDNSYCGQTTNHWEPLSRYLTTEHCFGKLEGEPAFNNADEHGNIIASGSTKPLVLKIQLGSQPRNRYRHKRLTRLDVLKQMFDAFINRVLAYNFQTHIGLVTFRTTAALTQEITHAVENFRHQLNNITAAGDTALWDSIAMAHDQLVQYQAKFPSARLRIICLSDGEDTKSKQKVHEVSMKLWKDKILLDAFCLGSDVNHDLQALAYMTGGYKFHPNSMEQAMAICELEPVLSQLERPDKDLPREARRNASNSWSKFQQAIRHVELDEVSRDNFPERKQLEGLSESFVELGKFSGRFNMSDRAGGNLRLSRIHSEIRNSGAKVHPHYDIYICESNFALWKIVMQGPPGSSYANGTFLLYLEMGEEYPSFAPKARFITPVYHPNINRHGRICHSIFDRNWTVDTTNKDLIDTIYSLLLVPEFSDPINAVVTLDFHWDEVQFKEEASKHIAKHATKNRAQWKKDIVG</sequence>
<dbReference type="CDD" id="cd00198">
    <property type="entry name" value="vWFA"/>
    <property type="match status" value="1"/>
</dbReference>
<evidence type="ECO:0000256" key="1">
    <source>
        <dbReference type="ARBA" id="ARBA00013194"/>
    </source>
</evidence>
<dbReference type="InterPro" id="IPR052085">
    <property type="entry name" value="WD-SAM-U-box"/>
</dbReference>
<keyword evidence="3" id="KW-0175">Coiled coil</keyword>
<dbReference type="GO" id="GO:0004842">
    <property type="term" value="F:ubiquitin-protein transferase activity"/>
    <property type="evidence" value="ECO:0007669"/>
    <property type="project" value="InterPro"/>
</dbReference>
<dbReference type="SUPFAM" id="SSF53300">
    <property type="entry name" value="vWA-like"/>
    <property type="match status" value="1"/>
</dbReference>
<dbReference type="Pfam" id="PF00179">
    <property type="entry name" value="UQ_con"/>
    <property type="match status" value="1"/>
</dbReference>
<evidence type="ECO:0000259" key="6">
    <source>
        <dbReference type="PROSITE" id="PS51698"/>
    </source>
</evidence>
<feature type="domain" description="UBC core" evidence="4">
    <location>
        <begin position="1424"/>
        <end position="1570"/>
    </location>
</feature>
<evidence type="ECO:0000259" key="5">
    <source>
        <dbReference type="PROSITE" id="PS50234"/>
    </source>
</evidence>
<feature type="coiled-coil region" evidence="3">
    <location>
        <begin position="785"/>
        <end position="835"/>
    </location>
</feature>
<keyword evidence="2" id="KW-0697">Rotamase</keyword>
<evidence type="ECO:0000313" key="7">
    <source>
        <dbReference type="EMBL" id="KAF2114818.1"/>
    </source>
</evidence>
<evidence type="ECO:0000313" key="8">
    <source>
        <dbReference type="Proteomes" id="UP000799770"/>
    </source>
</evidence>
<dbReference type="CDD" id="cd16655">
    <property type="entry name" value="RING-Ubox_WDSUB1-like"/>
    <property type="match status" value="1"/>
</dbReference>
<dbReference type="SUPFAM" id="SSF57850">
    <property type="entry name" value="RING/U-box"/>
    <property type="match status" value="1"/>
</dbReference>